<dbReference type="GO" id="GO:0004672">
    <property type="term" value="F:protein kinase activity"/>
    <property type="evidence" value="ECO:0007669"/>
    <property type="project" value="InterPro"/>
</dbReference>
<sequence length="1053" mass="116828">MSDDNDSSPPRTDTGTETSPPPSPSQPSAAHGHPASDVDSSTTNTVPTAPAPTTQPFDAQKLDKKQSFIRHTPSAYNTFAYQPSVGKDLATLLVDESGMAPRFHLLSAELFLDTIKVDPPTEDDFKKFKKPDIAGKKKEHELYSELAAVVQSVLDAAECDVLRFLDTANHKAQDGNSGRKETFNDGGIYKNSPLAREATEFTDAHRERSKISPDDMARRLLGLRSWNWIDILFELKISEDLSAFYFKTKPRGYKKLYEALAAQSALGKAAAPSSECEEGAEDVLGHTAGDGDEADVGPEEGEGGVGGREDEEDDSEQDNIAPTHDDPSNPDSATADQPAEVDHEDQATNAHPGMTTCQVTVPPFIKQSEKGKITLGQFVEYMLNVRKNQHRVFSYSVYICSDMARLFCFDHAGAFVSQPFQWDKLDSLLHQFIWKIAKLAKAGRFAELGHDETASLASDEEKAKFLALKDDMSLLQHVRDGFKKATADKWPIYKLEVTPGELSEDEWFSDMSFPPPKGFGTSTTPDQPQPSPSQGASPPKPSSSSDPLPSSSNDDPPQSDARHFLVGRPHFAADGLVGRCTRGYLAYDITDTDEKNWRACFLKDSWRPVVPGRTRPEHVVYQRLRYFGAESGIGTLICGGDVGGHWAQQTRVQDYLPEENRPVPRVHYRLVIEEIGIRLEDFDSFPELSAIFVDAIQAHHRAWELAHVLHRDISVGNIMILPPKNNSSERRRGILIDWDLSRLECELGTGPIKLDRTGTWQFRSALSLQYPWKPYMRSDDIESFIHVYLYLVFRYHVTDVDSLRDVVTTLFEGASLVHSVKIGGNMKRTLFVAPRFPYQLPFNTELQSLLDTIIYESSQSYMRIDFNEMQRRYGFGLAAAPPARRPLTAPRATAFVFDRDNMPRRRLMKMRGPAAFAGDKDPCVMEGFLSEAAELVDLFIDHASAGLEYSDKAEDQFLLRKHEDVYRGPIDAGNSRIGSLSTSGTMWSPKPSSNSFALNLGPRPGSNPGPLMAGTSLDSRKRGRIVSGAPVKGSTATNEQGTSATMHPSKRVK</sequence>
<feature type="compositionally biased region" description="Acidic residues" evidence="1">
    <location>
        <begin position="290"/>
        <end position="302"/>
    </location>
</feature>
<feature type="compositionally biased region" description="Polar residues" evidence="1">
    <location>
        <begin position="1034"/>
        <end position="1046"/>
    </location>
</feature>
<dbReference type="PANTHER" id="PTHR38248">
    <property type="entry name" value="FUNK1 6"/>
    <property type="match status" value="1"/>
</dbReference>
<dbReference type="InterPro" id="IPR040976">
    <property type="entry name" value="Pkinase_fungal"/>
</dbReference>
<comment type="caution">
    <text evidence="3">The sequence shown here is derived from an EMBL/GenBank/DDBJ whole genome shotgun (WGS) entry which is preliminary data.</text>
</comment>
<dbReference type="PANTHER" id="PTHR38248:SF2">
    <property type="entry name" value="FUNK1 11"/>
    <property type="match status" value="1"/>
</dbReference>
<dbReference type="STRING" id="1077348.A0A2G8RSS7"/>
<feature type="domain" description="Fungal-type protein kinase" evidence="2">
    <location>
        <begin position="660"/>
        <end position="791"/>
    </location>
</feature>
<proteinExistence type="predicted"/>
<gene>
    <name evidence="3" type="ORF">GSI_12446</name>
</gene>
<feature type="region of interest" description="Disordered" evidence="1">
    <location>
        <begin position="1"/>
        <end position="62"/>
    </location>
</feature>
<keyword evidence="4" id="KW-1185">Reference proteome</keyword>
<feature type="compositionally biased region" description="Low complexity" evidence="1">
    <location>
        <begin position="532"/>
        <end position="559"/>
    </location>
</feature>
<dbReference type="Proteomes" id="UP000230002">
    <property type="component" value="Unassembled WGS sequence"/>
</dbReference>
<feature type="region of interest" description="Disordered" evidence="1">
    <location>
        <begin position="981"/>
        <end position="1053"/>
    </location>
</feature>
<feature type="region of interest" description="Disordered" evidence="1">
    <location>
        <begin position="506"/>
        <end position="562"/>
    </location>
</feature>
<feature type="compositionally biased region" description="Low complexity" evidence="1">
    <location>
        <begin position="26"/>
        <end position="35"/>
    </location>
</feature>
<feature type="compositionally biased region" description="Polar residues" evidence="1">
    <location>
        <begin position="981"/>
        <end position="997"/>
    </location>
</feature>
<reference evidence="3 4" key="1">
    <citation type="journal article" date="2015" name="Sci. Rep.">
        <title>Chromosome-level genome map provides insights into diverse defense mechanisms in the medicinal fungus Ganoderma sinense.</title>
        <authorList>
            <person name="Zhu Y."/>
            <person name="Xu J."/>
            <person name="Sun C."/>
            <person name="Zhou S."/>
            <person name="Xu H."/>
            <person name="Nelson D.R."/>
            <person name="Qian J."/>
            <person name="Song J."/>
            <person name="Luo H."/>
            <person name="Xiang L."/>
            <person name="Li Y."/>
            <person name="Xu Z."/>
            <person name="Ji A."/>
            <person name="Wang L."/>
            <person name="Lu S."/>
            <person name="Hayward A."/>
            <person name="Sun W."/>
            <person name="Li X."/>
            <person name="Schwartz D.C."/>
            <person name="Wang Y."/>
            <person name="Chen S."/>
        </authorList>
    </citation>
    <scope>NUCLEOTIDE SEQUENCE [LARGE SCALE GENOMIC DNA]</scope>
    <source>
        <strain evidence="3 4">ZZ0214-1</strain>
    </source>
</reference>
<dbReference type="PROSITE" id="PS00109">
    <property type="entry name" value="PROTEIN_KINASE_TYR"/>
    <property type="match status" value="1"/>
</dbReference>
<evidence type="ECO:0000256" key="1">
    <source>
        <dbReference type="SAM" id="MobiDB-lite"/>
    </source>
</evidence>
<dbReference type="InterPro" id="IPR011009">
    <property type="entry name" value="Kinase-like_dom_sf"/>
</dbReference>
<dbReference type="Gene3D" id="1.10.510.10">
    <property type="entry name" value="Transferase(Phosphotransferase) domain 1"/>
    <property type="match status" value="1"/>
</dbReference>
<evidence type="ECO:0000313" key="3">
    <source>
        <dbReference type="EMBL" id="PIL24562.1"/>
    </source>
</evidence>
<dbReference type="Pfam" id="PF17667">
    <property type="entry name" value="Pkinase_fungal"/>
    <property type="match status" value="2"/>
</dbReference>
<feature type="compositionally biased region" description="Polar residues" evidence="1">
    <location>
        <begin position="7"/>
        <end position="18"/>
    </location>
</feature>
<name>A0A2G8RSS7_9APHY</name>
<protein>
    <recommendedName>
        <fullName evidence="2">Fungal-type protein kinase domain-containing protein</fullName>
    </recommendedName>
</protein>
<dbReference type="SUPFAM" id="SSF56112">
    <property type="entry name" value="Protein kinase-like (PK-like)"/>
    <property type="match status" value="1"/>
</dbReference>
<evidence type="ECO:0000313" key="4">
    <source>
        <dbReference type="Proteomes" id="UP000230002"/>
    </source>
</evidence>
<organism evidence="3 4">
    <name type="scientific">Ganoderma sinense ZZ0214-1</name>
    <dbReference type="NCBI Taxonomy" id="1077348"/>
    <lineage>
        <taxon>Eukaryota</taxon>
        <taxon>Fungi</taxon>
        <taxon>Dikarya</taxon>
        <taxon>Basidiomycota</taxon>
        <taxon>Agaricomycotina</taxon>
        <taxon>Agaricomycetes</taxon>
        <taxon>Polyporales</taxon>
        <taxon>Polyporaceae</taxon>
        <taxon>Ganoderma</taxon>
    </lineage>
</organism>
<feature type="region of interest" description="Disordered" evidence="1">
    <location>
        <begin position="272"/>
        <end position="355"/>
    </location>
</feature>
<dbReference type="InterPro" id="IPR008266">
    <property type="entry name" value="Tyr_kinase_AS"/>
</dbReference>
<dbReference type="AlphaFoldDB" id="A0A2G8RSS7"/>
<evidence type="ECO:0000259" key="2">
    <source>
        <dbReference type="Pfam" id="PF17667"/>
    </source>
</evidence>
<feature type="domain" description="Fungal-type protein kinase" evidence="2">
    <location>
        <begin position="351"/>
        <end position="462"/>
    </location>
</feature>
<dbReference type="EMBL" id="AYKW01000056">
    <property type="protein sequence ID" value="PIL24562.1"/>
    <property type="molecule type" value="Genomic_DNA"/>
</dbReference>
<accession>A0A2G8RSS7</accession>
<dbReference type="OrthoDB" id="2751552at2759"/>
<feature type="compositionally biased region" description="Low complexity" evidence="1">
    <location>
        <begin position="42"/>
        <end position="56"/>
    </location>
</feature>